<gene>
    <name evidence="5" type="ORF">CTOB1V02_LOCUS5722</name>
</gene>
<evidence type="ECO:0000256" key="4">
    <source>
        <dbReference type="SAM" id="MobiDB-lite"/>
    </source>
</evidence>
<dbReference type="Gene3D" id="6.10.140.1950">
    <property type="match status" value="1"/>
</dbReference>
<dbReference type="Gene3D" id="3.30.70.1660">
    <property type="match status" value="1"/>
</dbReference>
<dbReference type="PROSITE" id="PS00745">
    <property type="entry name" value="RF_PROK_I"/>
    <property type="match status" value="1"/>
</dbReference>
<dbReference type="InterPro" id="IPR050057">
    <property type="entry name" value="Prokaryotic/Mito_RF"/>
</dbReference>
<feature type="region of interest" description="Disordered" evidence="4">
    <location>
        <begin position="308"/>
        <end position="333"/>
    </location>
</feature>
<protein>
    <submittedName>
        <fullName evidence="5">Uncharacterized protein</fullName>
    </submittedName>
</protein>
<reference evidence="5" key="1">
    <citation type="submission" date="2020-11" db="EMBL/GenBank/DDBJ databases">
        <authorList>
            <person name="Tran Van P."/>
        </authorList>
    </citation>
    <scope>NUCLEOTIDE SEQUENCE</scope>
</reference>
<dbReference type="InterPro" id="IPR045853">
    <property type="entry name" value="Pep_chain_release_fac_I_sf"/>
</dbReference>
<comment type="similarity">
    <text evidence="1">Belongs to the prokaryotic/mitochondrial release factor family.</text>
</comment>
<evidence type="ECO:0000313" key="5">
    <source>
        <dbReference type="EMBL" id="CAD7227827.1"/>
    </source>
</evidence>
<dbReference type="GO" id="GO:0003747">
    <property type="term" value="F:translation release factor activity"/>
    <property type="evidence" value="ECO:0007669"/>
    <property type="project" value="InterPro"/>
</dbReference>
<organism evidence="5">
    <name type="scientific">Cyprideis torosa</name>
    <dbReference type="NCBI Taxonomy" id="163714"/>
    <lineage>
        <taxon>Eukaryota</taxon>
        <taxon>Metazoa</taxon>
        <taxon>Ecdysozoa</taxon>
        <taxon>Arthropoda</taxon>
        <taxon>Crustacea</taxon>
        <taxon>Oligostraca</taxon>
        <taxon>Ostracoda</taxon>
        <taxon>Podocopa</taxon>
        <taxon>Podocopida</taxon>
        <taxon>Cytherocopina</taxon>
        <taxon>Cytheroidea</taxon>
        <taxon>Cytherideidae</taxon>
        <taxon>Cyprideis</taxon>
    </lineage>
</organism>
<dbReference type="Pfam" id="PF00472">
    <property type="entry name" value="RF-1"/>
    <property type="match status" value="1"/>
</dbReference>
<evidence type="ECO:0000256" key="1">
    <source>
        <dbReference type="ARBA" id="ARBA00010835"/>
    </source>
</evidence>
<feature type="compositionally biased region" description="Basic and acidic residues" evidence="4">
    <location>
        <begin position="318"/>
        <end position="333"/>
    </location>
</feature>
<evidence type="ECO:0000256" key="3">
    <source>
        <dbReference type="ARBA" id="ARBA00022917"/>
    </source>
</evidence>
<dbReference type="OrthoDB" id="6337226at2759"/>
<dbReference type="EMBL" id="OB661274">
    <property type="protein sequence ID" value="CAD7227827.1"/>
    <property type="molecule type" value="Genomic_DNA"/>
</dbReference>
<dbReference type="AlphaFoldDB" id="A0A7R8WBA0"/>
<sequence length="392" mass="44776">MRGLRIFRLRHCGAYYLWPSRVPRRKFATQSRKDVDFYNFLNSIRDHPQPSKVIPGLQLSASHLRTLIDEYRALLEESKELDAMLQGNSDKELKAMVDEDSQELVQKIGIIRSELISELVKPPGYNVKSIMLEITSGAGGQEAMLFAKELFEMYHRFALRNGWQFFVTDESATDIGGMRRISARVAGDSMYRLMRFESGVHRVQRVPKTEKGGRIHTSTVAIAVLPEPDDIEIDLNMKDLKVETHRSQGAGGQHVNTTDSAVRMTHLPSGIVVDCQTQRSQHMNRAEAMRILRSRLFQQKVDEQIKATSSARKIQMGTRERSEKMGTRERSEKVRTYNFPQDRITDHRVPGLTRHGITEFLEGGDLLADVIAQLALADQEEQFQALLRRKVN</sequence>
<dbReference type="InterPro" id="IPR000352">
    <property type="entry name" value="Pep_chain_release_fac_I"/>
</dbReference>
<dbReference type="Gene3D" id="3.30.160.20">
    <property type="match status" value="1"/>
</dbReference>
<dbReference type="PANTHER" id="PTHR43804:SF7">
    <property type="entry name" value="LD18447P"/>
    <property type="match status" value="1"/>
</dbReference>
<dbReference type="FunFam" id="3.30.70.1660:FF:000002">
    <property type="entry name" value="Peptide chain release factor 1"/>
    <property type="match status" value="1"/>
</dbReference>
<evidence type="ECO:0000256" key="2">
    <source>
        <dbReference type="ARBA" id="ARBA00022481"/>
    </source>
</evidence>
<accession>A0A7R8WBA0</accession>
<dbReference type="FunFam" id="3.30.160.20:FF:000004">
    <property type="entry name" value="Peptide chain release factor 1"/>
    <property type="match status" value="1"/>
</dbReference>
<dbReference type="PANTHER" id="PTHR43804">
    <property type="entry name" value="LD18447P"/>
    <property type="match status" value="1"/>
</dbReference>
<keyword evidence="3" id="KW-0648">Protein biosynthesis</keyword>
<dbReference type="InterPro" id="IPR005139">
    <property type="entry name" value="PCRF"/>
</dbReference>
<dbReference type="Pfam" id="PF03462">
    <property type="entry name" value="PCRF"/>
    <property type="match status" value="1"/>
</dbReference>
<dbReference type="GO" id="GO:0005737">
    <property type="term" value="C:cytoplasm"/>
    <property type="evidence" value="ECO:0007669"/>
    <property type="project" value="UniProtKB-ARBA"/>
</dbReference>
<keyword evidence="2" id="KW-0488">Methylation</keyword>
<name>A0A7R8WBA0_9CRUS</name>
<dbReference type="SMART" id="SM00937">
    <property type="entry name" value="PCRF"/>
    <property type="match status" value="1"/>
</dbReference>
<proteinExistence type="inferred from homology"/>
<dbReference type="SUPFAM" id="SSF75620">
    <property type="entry name" value="Release factor"/>
    <property type="match status" value="1"/>
</dbReference>